<keyword evidence="10" id="KW-0808">Transferase</keyword>
<feature type="transmembrane region" description="Helical" evidence="21">
    <location>
        <begin position="907"/>
        <end position="930"/>
    </location>
</feature>
<evidence type="ECO:0000256" key="4">
    <source>
        <dbReference type="ARBA" id="ARBA00004991"/>
    </source>
</evidence>
<keyword evidence="9" id="KW-0328">Glycosyltransferase</keyword>
<proteinExistence type="inferred from homology"/>
<gene>
    <name evidence="22" type="ORF">ASPVEDRAFT_56479</name>
</gene>
<evidence type="ECO:0000256" key="14">
    <source>
        <dbReference type="ARBA" id="ARBA00023136"/>
    </source>
</evidence>
<sequence length="1027" mass="114712">MSKVDVDLGDLLAKGLPTDVKVTVRHISSTPTATPALFAASPGEEPEPTFCENHFLSASVTAADKDDGAEIIVFGIEVLVYTTAHLTTIFVSKADSTGHLHLLKAAPKSSILRKVTNVFLYFLVHTHQRPGVRLVVSLFARSQNQYLFPGSIENPEKHVLDDRGLIKWWCRSLDPILREYEPESGSQEQEKKHEESTRSSATAYLIVPSCDRFETRGFFPSTAKSDDKDRPRWLNAYPLRQLCSKPDAPPRSLVPRFPDDPKTRFLIDLDDELPESASGEMASQWRSVKSLDQFWEMMSFRQECSAGRLVGFLWLVINPPGVVNSNPMLSSKAEGSEQAQVSDAPKGDKPSVSQSNDQIRPQRASDGSAFYWPQAARGHAVLNEEDYKTAINFLLEQDFYNEEVSFASTKAFNDKVAALADELWIGQQVVGKNTNDESTVPAQTPTTHANIVLVRKRKKDEGAASSQNALFPSPTPMIKLQSISDAVGFGSATRHGGLQWSVTLGWIGLIWYSTVTAVCALGYYKLWKHYLGRPRKSHSATASDAPHVTVIRPVKGLEPYLYDCLASTFRQEYPRDRLTVCLCVSSRSDPAYATLEKLVADFPHVDGRVYVEEEDPLLQPDHEPAYNLGPNPKIRNMTRAYREAKGDIVWIADCNIWVGKGVCGRMVDKLCGFGTGSGQENKFVHHLPVAVDVTGAASLKEERRLLETNGAPVANGNDTKSRCAPGALAMGGGRLEELFLSSSHAKMYTAINTVLIAPCIVGKSNMFRRSHLDYLTAPDPKSSRQLNPGIDYFSDNICEDHLIGDLLWKNKVRDEKEHGKCLGKHALVYGDLAFQPIANMSVRSYIARRVRWLRVRKFIVMLATLVEPGTESILCSLYGAWGFTTALAQYLQGKGLDIAQDLSTWKAFFTFFGLSIVTWNLIDWTVYIMLHSGKTVERDENTPLFVRPPLNTTRRRYRYWLAAWLGRETLALPIWLWAIWGGVTVTWRDRQFRIGLDTKAHEIQSGQDIQAEGSYSEDTIYQTFGSQ</sequence>
<evidence type="ECO:0000256" key="1">
    <source>
        <dbReference type="ARBA" id="ARBA00004123"/>
    </source>
</evidence>
<keyword evidence="12 21" id="KW-1133">Transmembrane helix</keyword>
<dbReference type="InterPro" id="IPR025993">
    <property type="entry name" value="Ceramide_glucosylTrfase"/>
</dbReference>
<evidence type="ECO:0000256" key="9">
    <source>
        <dbReference type="ARBA" id="ARBA00022676"/>
    </source>
</evidence>
<dbReference type="InterPro" id="IPR029044">
    <property type="entry name" value="Nucleotide-diphossugar_trans"/>
</dbReference>
<evidence type="ECO:0000256" key="11">
    <source>
        <dbReference type="ARBA" id="ARBA00022692"/>
    </source>
</evidence>
<evidence type="ECO:0000256" key="3">
    <source>
        <dbReference type="ARBA" id="ARBA00004760"/>
    </source>
</evidence>
<dbReference type="GO" id="GO:0006679">
    <property type="term" value="P:glucosylceramide biosynthetic process"/>
    <property type="evidence" value="ECO:0007669"/>
    <property type="project" value="TreeGrafter"/>
</dbReference>
<dbReference type="EMBL" id="KV878136">
    <property type="protein sequence ID" value="OJJ06967.1"/>
    <property type="molecule type" value="Genomic_DNA"/>
</dbReference>
<evidence type="ECO:0000256" key="7">
    <source>
        <dbReference type="ARBA" id="ARBA00013184"/>
    </source>
</evidence>
<feature type="region of interest" description="Disordered" evidence="20">
    <location>
        <begin position="328"/>
        <end position="366"/>
    </location>
</feature>
<comment type="subcellular location">
    <subcellularLocation>
        <location evidence="2">Membrane</location>
        <topology evidence="2">Multi-pass membrane protein</topology>
    </subcellularLocation>
    <subcellularLocation>
        <location evidence="1">Nucleus</location>
    </subcellularLocation>
</comment>
<feature type="compositionally biased region" description="Basic and acidic residues" evidence="20">
    <location>
        <begin position="188"/>
        <end position="197"/>
    </location>
</feature>
<dbReference type="GO" id="GO:0008120">
    <property type="term" value="F:ceramide glucosyltransferase activity"/>
    <property type="evidence" value="ECO:0007669"/>
    <property type="project" value="UniProtKB-EC"/>
</dbReference>
<evidence type="ECO:0000256" key="10">
    <source>
        <dbReference type="ARBA" id="ARBA00022679"/>
    </source>
</evidence>
<evidence type="ECO:0000256" key="19">
    <source>
        <dbReference type="ARBA" id="ARBA00032575"/>
    </source>
</evidence>
<feature type="region of interest" description="Disordered" evidence="20">
    <location>
        <begin position="181"/>
        <end position="200"/>
    </location>
</feature>
<dbReference type="UniPathway" id="UPA00222"/>
<evidence type="ECO:0000313" key="22">
    <source>
        <dbReference type="EMBL" id="OJJ06967.1"/>
    </source>
</evidence>
<evidence type="ECO:0000313" key="23">
    <source>
        <dbReference type="Proteomes" id="UP000184073"/>
    </source>
</evidence>
<comment type="similarity">
    <text evidence="5">Belongs to the glycosyltransferase 2 family.</text>
</comment>
<evidence type="ECO:0000256" key="20">
    <source>
        <dbReference type="SAM" id="MobiDB-lite"/>
    </source>
</evidence>
<dbReference type="GO" id="GO:0006355">
    <property type="term" value="P:regulation of DNA-templated transcription"/>
    <property type="evidence" value="ECO:0007669"/>
    <property type="project" value="InterPro"/>
</dbReference>
<dbReference type="STRING" id="1036611.A0A1L9PZM3"/>
<keyword evidence="13" id="KW-0805">Transcription regulation</keyword>
<dbReference type="Gene3D" id="3.90.550.10">
    <property type="entry name" value="Spore Coat Polysaccharide Biosynthesis Protein SpsA, Chain A"/>
    <property type="match status" value="1"/>
</dbReference>
<dbReference type="PANTHER" id="PTHR12726:SF0">
    <property type="entry name" value="CERAMIDE GLUCOSYLTRANSFERASE"/>
    <property type="match status" value="1"/>
</dbReference>
<keyword evidence="23" id="KW-1185">Reference proteome</keyword>
<dbReference type="Proteomes" id="UP000184073">
    <property type="component" value="Unassembled WGS sequence"/>
</dbReference>
<dbReference type="SMART" id="SM01250">
    <property type="entry name" value="KAT11"/>
    <property type="match status" value="1"/>
</dbReference>
<dbReference type="Pfam" id="PF08214">
    <property type="entry name" value="HAT_KAT11"/>
    <property type="match status" value="1"/>
</dbReference>
<dbReference type="GeneID" id="63730730"/>
<evidence type="ECO:0000256" key="6">
    <source>
        <dbReference type="ARBA" id="ARBA00012699"/>
    </source>
</evidence>
<dbReference type="EC" id="2.3.1.48" evidence="7"/>
<comment type="pathway">
    <text evidence="4">Sphingolipid metabolism.</text>
</comment>
<feature type="transmembrane region" description="Helical" evidence="21">
    <location>
        <begin position="504"/>
        <end position="526"/>
    </location>
</feature>
<name>A0A1L9PZM3_ASPVE</name>
<dbReference type="PANTHER" id="PTHR12726">
    <property type="entry name" value="CERAMIDE GLUCOSYLTRANSFERASE"/>
    <property type="match status" value="1"/>
</dbReference>
<feature type="transmembrane region" description="Helical" evidence="21">
    <location>
        <begin position="959"/>
        <end position="980"/>
    </location>
</feature>
<dbReference type="OrthoDB" id="1483400at2759"/>
<keyword evidence="14 21" id="KW-0472">Membrane</keyword>
<dbReference type="GO" id="GO:0010484">
    <property type="term" value="F:histone H3 acetyltransferase activity"/>
    <property type="evidence" value="ECO:0007669"/>
    <property type="project" value="InterPro"/>
</dbReference>
<comment type="pathway">
    <text evidence="3">Lipid metabolism; sphingolipid metabolism.</text>
</comment>
<dbReference type="SUPFAM" id="SSF53448">
    <property type="entry name" value="Nucleotide-diphospho-sugar transferases"/>
    <property type="match status" value="1"/>
</dbReference>
<accession>A0A1L9PZM3</accession>
<dbReference type="RefSeq" id="XP_040672729.1">
    <property type="nucleotide sequence ID" value="XM_040815219.1"/>
</dbReference>
<evidence type="ECO:0000256" key="12">
    <source>
        <dbReference type="ARBA" id="ARBA00022989"/>
    </source>
</evidence>
<dbReference type="PROSITE" id="PS51728">
    <property type="entry name" value="RTT109_HAT"/>
    <property type="match status" value="1"/>
</dbReference>
<dbReference type="Pfam" id="PF13506">
    <property type="entry name" value="Glyco_transf_21"/>
    <property type="match status" value="1"/>
</dbReference>
<evidence type="ECO:0000256" key="15">
    <source>
        <dbReference type="ARBA" id="ARBA00023163"/>
    </source>
</evidence>
<protein>
    <recommendedName>
        <fullName evidence="8">Ceramide glucosyltransferase</fullName>
        <ecNumber evidence="7">2.3.1.48</ecNumber>
        <ecNumber evidence="6">2.4.1.80</ecNumber>
    </recommendedName>
    <alternativeName>
        <fullName evidence="18">Glucosylceramide synthase</fullName>
    </alternativeName>
    <alternativeName>
        <fullName evidence="19">UDP-glucose ceramide glucosyltransferase</fullName>
    </alternativeName>
    <alternativeName>
        <fullName evidence="17">UDP-glucose:N-acylsphingosine D-glucosyltransferase</fullName>
    </alternativeName>
</protein>
<keyword evidence="16" id="KW-0539">Nucleus</keyword>
<evidence type="ECO:0000256" key="8">
    <source>
        <dbReference type="ARBA" id="ARBA00019988"/>
    </source>
</evidence>
<dbReference type="GO" id="GO:0005634">
    <property type="term" value="C:nucleus"/>
    <property type="evidence" value="ECO:0007669"/>
    <property type="project" value="UniProtKB-SubCell"/>
</dbReference>
<dbReference type="InterPro" id="IPR016849">
    <property type="entry name" value="Rtt109"/>
</dbReference>
<reference evidence="23" key="1">
    <citation type="journal article" date="2017" name="Genome Biol.">
        <title>Comparative genomics reveals high biological diversity and specific adaptations in the industrially and medically important fungal genus Aspergillus.</title>
        <authorList>
            <person name="de Vries R.P."/>
            <person name="Riley R."/>
            <person name="Wiebenga A."/>
            <person name="Aguilar-Osorio G."/>
            <person name="Amillis S."/>
            <person name="Uchima C.A."/>
            <person name="Anderluh G."/>
            <person name="Asadollahi M."/>
            <person name="Askin M."/>
            <person name="Barry K."/>
            <person name="Battaglia E."/>
            <person name="Bayram O."/>
            <person name="Benocci T."/>
            <person name="Braus-Stromeyer S.A."/>
            <person name="Caldana C."/>
            <person name="Canovas D."/>
            <person name="Cerqueira G.C."/>
            <person name="Chen F."/>
            <person name="Chen W."/>
            <person name="Choi C."/>
            <person name="Clum A."/>
            <person name="Dos Santos R.A."/>
            <person name="Damasio A.R."/>
            <person name="Diallinas G."/>
            <person name="Emri T."/>
            <person name="Fekete E."/>
            <person name="Flipphi M."/>
            <person name="Freyberg S."/>
            <person name="Gallo A."/>
            <person name="Gournas C."/>
            <person name="Habgood R."/>
            <person name="Hainaut M."/>
            <person name="Harispe M.L."/>
            <person name="Henrissat B."/>
            <person name="Hilden K.S."/>
            <person name="Hope R."/>
            <person name="Hossain A."/>
            <person name="Karabika E."/>
            <person name="Karaffa L."/>
            <person name="Karanyi Z."/>
            <person name="Krasevec N."/>
            <person name="Kuo A."/>
            <person name="Kusch H."/>
            <person name="LaButti K."/>
            <person name="Lagendijk E.L."/>
            <person name="Lapidus A."/>
            <person name="Levasseur A."/>
            <person name="Lindquist E."/>
            <person name="Lipzen A."/>
            <person name="Logrieco A.F."/>
            <person name="MacCabe A."/>
            <person name="Maekelae M.R."/>
            <person name="Malavazi I."/>
            <person name="Melin P."/>
            <person name="Meyer V."/>
            <person name="Mielnichuk N."/>
            <person name="Miskei M."/>
            <person name="Molnar A.P."/>
            <person name="Mule G."/>
            <person name="Ngan C.Y."/>
            <person name="Orejas M."/>
            <person name="Orosz E."/>
            <person name="Ouedraogo J.P."/>
            <person name="Overkamp K.M."/>
            <person name="Park H.-S."/>
            <person name="Perrone G."/>
            <person name="Piumi F."/>
            <person name="Punt P.J."/>
            <person name="Ram A.F."/>
            <person name="Ramon A."/>
            <person name="Rauscher S."/>
            <person name="Record E."/>
            <person name="Riano-Pachon D.M."/>
            <person name="Robert V."/>
            <person name="Roehrig J."/>
            <person name="Ruller R."/>
            <person name="Salamov A."/>
            <person name="Salih N.S."/>
            <person name="Samson R.A."/>
            <person name="Sandor E."/>
            <person name="Sanguinetti M."/>
            <person name="Schuetze T."/>
            <person name="Sepcic K."/>
            <person name="Shelest E."/>
            <person name="Sherlock G."/>
            <person name="Sophianopoulou V."/>
            <person name="Squina F.M."/>
            <person name="Sun H."/>
            <person name="Susca A."/>
            <person name="Todd R.B."/>
            <person name="Tsang A."/>
            <person name="Unkles S.E."/>
            <person name="van de Wiele N."/>
            <person name="van Rossen-Uffink D."/>
            <person name="Oliveira J.V."/>
            <person name="Vesth T.C."/>
            <person name="Visser J."/>
            <person name="Yu J.-H."/>
            <person name="Zhou M."/>
            <person name="Andersen M.R."/>
            <person name="Archer D.B."/>
            <person name="Baker S.E."/>
            <person name="Benoit I."/>
            <person name="Brakhage A.A."/>
            <person name="Braus G.H."/>
            <person name="Fischer R."/>
            <person name="Frisvad J.C."/>
            <person name="Goldman G.H."/>
            <person name="Houbraken J."/>
            <person name="Oakley B."/>
            <person name="Pocsi I."/>
            <person name="Scazzocchio C."/>
            <person name="Seiboth B."/>
            <person name="vanKuyk P.A."/>
            <person name="Wortman J."/>
            <person name="Dyer P.S."/>
            <person name="Grigoriev I.V."/>
        </authorList>
    </citation>
    <scope>NUCLEOTIDE SEQUENCE [LARGE SCALE GENOMIC DNA]</scope>
    <source>
        <strain evidence="23">CBS 583.65</strain>
    </source>
</reference>
<dbReference type="InterPro" id="IPR013178">
    <property type="entry name" value="Histone_AcTrfase_Rtt109/CBP"/>
</dbReference>
<keyword evidence="15" id="KW-0804">Transcription</keyword>
<evidence type="ECO:0000256" key="18">
    <source>
        <dbReference type="ARBA" id="ARBA00031543"/>
    </source>
</evidence>
<evidence type="ECO:0000256" key="21">
    <source>
        <dbReference type="SAM" id="Phobius"/>
    </source>
</evidence>
<dbReference type="GO" id="GO:0016020">
    <property type="term" value="C:membrane"/>
    <property type="evidence" value="ECO:0007669"/>
    <property type="project" value="UniProtKB-SubCell"/>
</dbReference>
<evidence type="ECO:0000256" key="5">
    <source>
        <dbReference type="ARBA" id="ARBA00006739"/>
    </source>
</evidence>
<evidence type="ECO:0000256" key="17">
    <source>
        <dbReference type="ARBA" id="ARBA00031017"/>
    </source>
</evidence>
<evidence type="ECO:0000256" key="16">
    <source>
        <dbReference type="ARBA" id="ARBA00023242"/>
    </source>
</evidence>
<evidence type="ECO:0000256" key="13">
    <source>
        <dbReference type="ARBA" id="ARBA00023015"/>
    </source>
</evidence>
<dbReference type="EC" id="2.4.1.80" evidence="6"/>
<evidence type="ECO:0000256" key="2">
    <source>
        <dbReference type="ARBA" id="ARBA00004141"/>
    </source>
</evidence>
<feature type="transmembrane region" description="Helical" evidence="21">
    <location>
        <begin position="858"/>
        <end position="881"/>
    </location>
</feature>
<dbReference type="VEuPathDB" id="FungiDB:ASPVEDRAFT_56479"/>
<dbReference type="AlphaFoldDB" id="A0A1L9PZM3"/>
<keyword evidence="11 21" id="KW-0812">Transmembrane</keyword>
<organism evidence="22 23">
    <name type="scientific">Aspergillus versicolor CBS 583.65</name>
    <dbReference type="NCBI Taxonomy" id="1036611"/>
    <lineage>
        <taxon>Eukaryota</taxon>
        <taxon>Fungi</taxon>
        <taxon>Dikarya</taxon>
        <taxon>Ascomycota</taxon>
        <taxon>Pezizomycotina</taxon>
        <taxon>Eurotiomycetes</taxon>
        <taxon>Eurotiomycetidae</taxon>
        <taxon>Eurotiales</taxon>
        <taxon>Aspergillaceae</taxon>
        <taxon>Aspergillus</taxon>
        <taxon>Aspergillus subgen. Nidulantes</taxon>
    </lineage>
</organism>